<proteinExistence type="predicted"/>
<feature type="region of interest" description="Disordered" evidence="1">
    <location>
        <begin position="223"/>
        <end position="244"/>
    </location>
</feature>
<dbReference type="EMBL" id="CAJOBA010055466">
    <property type="protein sequence ID" value="CAF4283856.1"/>
    <property type="molecule type" value="Genomic_DNA"/>
</dbReference>
<feature type="compositionally biased region" description="Polar residues" evidence="1">
    <location>
        <begin position="145"/>
        <end position="160"/>
    </location>
</feature>
<dbReference type="Proteomes" id="UP000677228">
    <property type="component" value="Unassembled WGS sequence"/>
</dbReference>
<feature type="region of interest" description="Disordered" evidence="1">
    <location>
        <begin position="100"/>
        <end position="160"/>
    </location>
</feature>
<dbReference type="AlphaFoldDB" id="A0A8S2FKP1"/>
<feature type="compositionally biased region" description="Low complexity" evidence="1">
    <location>
        <begin position="100"/>
        <end position="117"/>
    </location>
</feature>
<dbReference type="Proteomes" id="UP000682733">
    <property type="component" value="Unassembled WGS sequence"/>
</dbReference>
<evidence type="ECO:0000256" key="1">
    <source>
        <dbReference type="SAM" id="MobiDB-lite"/>
    </source>
</evidence>
<feature type="compositionally biased region" description="Low complexity" evidence="1">
    <location>
        <begin position="223"/>
        <end position="243"/>
    </location>
</feature>
<organism evidence="2 4">
    <name type="scientific">Didymodactylos carnosus</name>
    <dbReference type="NCBI Taxonomy" id="1234261"/>
    <lineage>
        <taxon>Eukaryota</taxon>
        <taxon>Metazoa</taxon>
        <taxon>Spiralia</taxon>
        <taxon>Gnathifera</taxon>
        <taxon>Rotifera</taxon>
        <taxon>Eurotatoria</taxon>
        <taxon>Bdelloidea</taxon>
        <taxon>Philodinida</taxon>
        <taxon>Philodinidae</taxon>
        <taxon>Didymodactylos</taxon>
    </lineage>
</organism>
<protein>
    <submittedName>
        <fullName evidence="2">Uncharacterized protein</fullName>
    </submittedName>
</protein>
<evidence type="ECO:0000313" key="3">
    <source>
        <dbReference type="EMBL" id="CAF4283856.1"/>
    </source>
</evidence>
<gene>
    <name evidence="2" type="ORF">OVA965_LOCUS36668</name>
    <name evidence="3" type="ORF">TMI583_LOCUS37692</name>
</gene>
<comment type="caution">
    <text evidence="2">The sequence shown here is derived from an EMBL/GenBank/DDBJ whole genome shotgun (WGS) entry which is preliminary data.</text>
</comment>
<reference evidence="2" key="1">
    <citation type="submission" date="2021-02" db="EMBL/GenBank/DDBJ databases">
        <authorList>
            <person name="Nowell W R."/>
        </authorList>
    </citation>
    <scope>NUCLEOTIDE SEQUENCE</scope>
</reference>
<dbReference type="EMBL" id="CAJNOK010033484">
    <property type="protein sequence ID" value="CAF1494778.1"/>
    <property type="molecule type" value="Genomic_DNA"/>
</dbReference>
<feature type="compositionally biased region" description="Polar residues" evidence="1">
    <location>
        <begin position="126"/>
        <end position="135"/>
    </location>
</feature>
<evidence type="ECO:0000313" key="2">
    <source>
        <dbReference type="EMBL" id="CAF1494778.1"/>
    </source>
</evidence>
<evidence type="ECO:0000313" key="4">
    <source>
        <dbReference type="Proteomes" id="UP000677228"/>
    </source>
</evidence>
<name>A0A8S2FKP1_9BILA</name>
<sequence length="261" mass="28599">MSCFVNPKIMLCCCCFSEINPFDSTTDSNVEFISKNSNGKDLGESMNVNTSSHEQHIAHDIETITDVVLANNEKDVDSTKLSPAHRTSAAARCLTTGLLPSSQSQTSLSTSTSLTSPNHHNYHPTLPTQSPSSRFATHEELSASKHLSQHSSTKQHSTNRLSTVQQIQQLLTTTSARQILHSTILQQIADTRQHNPMILNNLLQGTQQHTNNSTMTASRRLLTNTSTSTSSSITTSSSTSARSLNDHDTEKLLLLLQKLRS</sequence>
<accession>A0A8S2FKP1</accession>